<keyword evidence="3" id="KW-0560">Oxidoreductase</keyword>
<dbReference type="InterPro" id="IPR036188">
    <property type="entry name" value="FAD/NAD-bd_sf"/>
</dbReference>
<dbReference type="InterPro" id="IPR051704">
    <property type="entry name" value="FAD_aromatic-hydroxylase"/>
</dbReference>
<evidence type="ECO:0000259" key="4">
    <source>
        <dbReference type="Pfam" id="PF01494"/>
    </source>
</evidence>
<keyword evidence="1" id="KW-0285">Flavoprotein</keyword>
<name>A0A2T2N783_CORCC</name>
<dbReference type="PANTHER" id="PTHR46865:SF2">
    <property type="entry name" value="MONOOXYGENASE"/>
    <property type="match status" value="1"/>
</dbReference>
<dbReference type="InterPro" id="IPR002938">
    <property type="entry name" value="FAD-bd"/>
</dbReference>
<evidence type="ECO:0000256" key="1">
    <source>
        <dbReference type="ARBA" id="ARBA00022630"/>
    </source>
</evidence>
<dbReference type="SUPFAM" id="SSF51905">
    <property type="entry name" value="FAD/NAD(P)-binding domain"/>
    <property type="match status" value="1"/>
</dbReference>
<reference evidence="5 6" key="1">
    <citation type="journal article" date="2018" name="Front. Microbiol.">
        <title>Genome-Wide Analysis of Corynespora cassiicola Leaf Fall Disease Putative Effectors.</title>
        <authorList>
            <person name="Lopez D."/>
            <person name="Ribeiro S."/>
            <person name="Label P."/>
            <person name="Fumanal B."/>
            <person name="Venisse J.S."/>
            <person name="Kohler A."/>
            <person name="de Oliveira R.R."/>
            <person name="Labutti K."/>
            <person name="Lipzen A."/>
            <person name="Lail K."/>
            <person name="Bauer D."/>
            <person name="Ohm R.A."/>
            <person name="Barry K.W."/>
            <person name="Spatafora J."/>
            <person name="Grigoriev I.V."/>
            <person name="Martin F.M."/>
            <person name="Pujade-Renaud V."/>
        </authorList>
    </citation>
    <scope>NUCLEOTIDE SEQUENCE [LARGE SCALE GENOMIC DNA]</scope>
    <source>
        <strain evidence="5 6">Philippines</strain>
    </source>
</reference>
<dbReference type="EMBL" id="KZ678145">
    <property type="protein sequence ID" value="PSN61273.1"/>
    <property type="molecule type" value="Genomic_DNA"/>
</dbReference>
<dbReference type="PRINTS" id="PR00420">
    <property type="entry name" value="RNGMNOXGNASE"/>
</dbReference>
<dbReference type="GO" id="GO:0016491">
    <property type="term" value="F:oxidoreductase activity"/>
    <property type="evidence" value="ECO:0007669"/>
    <property type="project" value="UniProtKB-KW"/>
</dbReference>
<evidence type="ECO:0000256" key="3">
    <source>
        <dbReference type="ARBA" id="ARBA00023002"/>
    </source>
</evidence>
<organism evidence="5 6">
    <name type="scientific">Corynespora cassiicola Philippines</name>
    <dbReference type="NCBI Taxonomy" id="1448308"/>
    <lineage>
        <taxon>Eukaryota</taxon>
        <taxon>Fungi</taxon>
        <taxon>Dikarya</taxon>
        <taxon>Ascomycota</taxon>
        <taxon>Pezizomycotina</taxon>
        <taxon>Dothideomycetes</taxon>
        <taxon>Pleosporomycetidae</taxon>
        <taxon>Pleosporales</taxon>
        <taxon>Corynesporascaceae</taxon>
        <taxon>Corynespora</taxon>
    </lineage>
</organism>
<dbReference type="Proteomes" id="UP000240883">
    <property type="component" value="Unassembled WGS sequence"/>
</dbReference>
<protein>
    <submittedName>
        <fullName evidence="5">FAD/NAD(P)-binding domain-containing protein</fullName>
    </submittedName>
</protein>
<dbReference type="Pfam" id="PF01494">
    <property type="entry name" value="FAD_binding_3"/>
    <property type="match status" value="1"/>
</dbReference>
<dbReference type="AlphaFoldDB" id="A0A2T2N783"/>
<evidence type="ECO:0000313" key="6">
    <source>
        <dbReference type="Proteomes" id="UP000240883"/>
    </source>
</evidence>
<dbReference type="PANTHER" id="PTHR46865">
    <property type="entry name" value="OXIDOREDUCTASE-RELATED"/>
    <property type="match status" value="1"/>
</dbReference>
<dbReference type="GO" id="GO:0071949">
    <property type="term" value="F:FAD binding"/>
    <property type="evidence" value="ECO:0007669"/>
    <property type="project" value="InterPro"/>
</dbReference>
<dbReference type="Gene3D" id="3.50.50.60">
    <property type="entry name" value="FAD/NAD(P)-binding domain"/>
    <property type="match status" value="1"/>
</dbReference>
<feature type="domain" description="FAD-binding" evidence="4">
    <location>
        <begin position="8"/>
        <end position="347"/>
    </location>
</feature>
<evidence type="ECO:0000256" key="2">
    <source>
        <dbReference type="ARBA" id="ARBA00022827"/>
    </source>
</evidence>
<keyword evidence="2" id="KW-0274">FAD</keyword>
<accession>A0A2T2N783</accession>
<dbReference type="STRING" id="1448308.A0A2T2N783"/>
<sequence>MAILPQLKILISGAGIAGPCLAYWLTRTRNAPSIKILERSPSPRVTGQAVDIRGGGINILKRMGLEDELRARHTTEKGTEILNAQGKPFAQFGVGEIFTAEHEILRADLAELFLDAIKDKKGVVSQYGDYIKALVQSADGVKVTYASGGMETFDVVVAADGLSSTTRPLIIDEKTIKGSYRFMDQYQAFFSIPRQPNDSRTWKWYNAPKGLGIMIRPHRSPETVGAYLSVTMAKHGDRDPVLEETMNKGTDDKKQTLRKYFENAGWEAERVLNGMDKSEDFYMTREARIKLSKWTNGRAVLLGDAAFATMGIGTTFAIQSAYVLAGELSKVEKSSDVANALERYEQVFRSISDRYGNLPAGYSQFVFPQTAVGLTLRNLFIWALYRSRVYKIIGEGWGEDECEIPEYDWMDG</sequence>
<evidence type="ECO:0000313" key="5">
    <source>
        <dbReference type="EMBL" id="PSN61273.1"/>
    </source>
</evidence>
<dbReference type="OrthoDB" id="655030at2759"/>
<keyword evidence="6" id="KW-1185">Reference proteome</keyword>
<gene>
    <name evidence="5" type="ORF">BS50DRAFT_578647</name>
</gene>
<proteinExistence type="predicted"/>